<dbReference type="GO" id="GO:0005634">
    <property type="term" value="C:nucleus"/>
    <property type="evidence" value="ECO:0007669"/>
    <property type="project" value="UniProtKB-SubCell"/>
</dbReference>
<keyword evidence="8" id="KW-0539">Nucleus</keyword>
<accession>A0A4P9Y091</accession>
<dbReference type="InterPro" id="IPR016181">
    <property type="entry name" value="Acyl_CoA_acyltransferase"/>
</dbReference>
<dbReference type="OrthoDB" id="10253098at2759"/>
<comment type="subcellular location">
    <subcellularLocation>
        <location evidence="1">Nucleus</location>
    </subcellularLocation>
</comment>
<dbReference type="Gene3D" id="3.90.360.10">
    <property type="entry name" value="Histone acetyl transferase 1 (HAT1), N-terminal domain"/>
    <property type="match status" value="1"/>
</dbReference>
<dbReference type="AlphaFoldDB" id="A0A4P9Y091"/>
<proteinExistence type="inferred from homology"/>
<dbReference type="Pfam" id="PF10394">
    <property type="entry name" value="Hat1_N"/>
    <property type="match status" value="1"/>
</dbReference>
<dbReference type="InterPro" id="IPR017380">
    <property type="entry name" value="Hist_AcTrfase_B-typ_cat-su"/>
</dbReference>
<evidence type="ECO:0000256" key="3">
    <source>
        <dbReference type="ARBA" id="ARBA00013184"/>
    </source>
</evidence>
<evidence type="ECO:0000256" key="5">
    <source>
        <dbReference type="ARBA" id="ARBA00022679"/>
    </source>
</evidence>
<evidence type="ECO:0000313" key="13">
    <source>
        <dbReference type="EMBL" id="RKP12064.1"/>
    </source>
</evidence>
<dbReference type="GO" id="GO:0004402">
    <property type="term" value="F:histone acetyltransferase activity"/>
    <property type="evidence" value="ECO:0007669"/>
    <property type="project" value="InterPro"/>
</dbReference>
<protein>
    <recommendedName>
        <fullName evidence="4">Histone acetyltransferase type B catalytic subunit</fullName>
        <ecNumber evidence="3">2.3.1.48</ecNumber>
    </recommendedName>
</protein>
<evidence type="ECO:0000256" key="7">
    <source>
        <dbReference type="ARBA" id="ARBA00023204"/>
    </source>
</evidence>
<feature type="non-terminal residue" evidence="13">
    <location>
        <position position="1"/>
    </location>
</feature>
<keyword evidence="5 13" id="KW-0808">Transferase</keyword>
<gene>
    <name evidence="13" type="ORF">BJ684DRAFT_21369</name>
</gene>
<dbReference type="PANTHER" id="PTHR12046">
    <property type="entry name" value="HISTONE ACETYLTRANSFERASE TYPE B CATALYTIC SUBUNIT"/>
    <property type="match status" value="1"/>
</dbReference>
<dbReference type="GO" id="GO:0000781">
    <property type="term" value="C:chromosome, telomeric region"/>
    <property type="evidence" value="ECO:0007669"/>
    <property type="project" value="GOC"/>
</dbReference>
<organism evidence="13 14">
    <name type="scientific">Piptocephalis cylindrospora</name>
    <dbReference type="NCBI Taxonomy" id="1907219"/>
    <lineage>
        <taxon>Eukaryota</taxon>
        <taxon>Fungi</taxon>
        <taxon>Fungi incertae sedis</taxon>
        <taxon>Zoopagomycota</taxon>
        <taxon>Zoopagomycotina</taxon>
        <taxon>Zoopagomycetes</taxon>
        <taxon>Zoopagales</taxon>
        <taxon>Piptocephalidaceae</taxon>
        <taxon>Piptocephalis</taxon>
    </lineage>
</organism>
<dbReference type="EMBL" id="KZ988498">
    <property type="protein sequence ID" value="RKP12064.1"/>
    <property type="molecule type" value="Genomic_DNA"/>
</dbReference>
<dbReference type="SUPFAM" id="SSF55729">
    <property type="entry name" value="Acyl-CoA N-acyltransferases (Nat)"/>
    <property type="match status" value="1"/>
</dbReference>
<dbReference type="GO" id="GO:0042393">
    <property type="term" value="F:histone binding"/>
    <property type="evidence" value="ECO:0007669"/>
    <property type="project" value="InterPro"/>
</dbReference>
<keyword evidence="7" id="KW-0234">DNA repair</keyword>
<dbReference type="Gene3D" id="3.40.630.30">
    <property type="match status" value="1"/>
</dbReference>
<dbReference type="InterPro" id="IPR000182">
    <property type="entry name" value="GNAT_dom"/>
</dbReference>
<evidence type="ECO:0000256" key="2">
    <source>
        <dbReference type="ARBA" id="ARBA00010543"/>
    </source>
</evidence>
<comment type="catalytic activity">
    <reaction evidence="10">
        <text>L-lysyl-[protein] + acetyl-CoA = N(6)-acetyl-L-lysyl-[protein] + CoA + H(+)</text>
        <dbReference type="Rhea" id="RHEA:45948"/>
        <dbReference type="Rhea" id="RHEA-COMP:9752"/>
        <dbReference type="Rhea" id="RHEA-COMP:10731"/>
        <dbReference type="ChEBI" id="CHEBI:15378"/>
        <dbReference type="ChEBI" id="CHEBI:29969"/>
        <dbReference type="ChEBI" id="CHEBI:57287"/>
        <dbReference type="ChEBI" id="CHEBI:57288"/>
        <dbReference type="ChEBI" id="CHEBI:61930"/>
        <dbReference type="EC" id="2.3.1.48"/>
    </reaction>
</comment>
<evidence type="ECO:0000256" key="6">
    <source>
        <dbReference type="ARBA" id="ARBA00022763"/>
    </source>
</evidence>
<dbReference type="CDD" id="cd04301">
    <property type="entry name" value="NAT_SF"/>
    <property type="match status" value="1"/>
</dbReference>
<dbReference type="Pfam" id="PF00583">
    <property type="entry name" value="Acetyltransf_1"/>
    <property type="match status" value="1"/>
</dbReference>
<dbReference type="GO" id="GO:0006281">
    <property type="term" value="P:DNA repair"/>
    <property type="evidence" value="ECO:0007669"/>
    <property type="project" value="UniProtKB-KW"/>
</dbReference>
<dbReference type="Proteomes" id="UP000267251">
    <property type="component" value="Unassembled WGS sequence"/>
</dbReference>
<comment type="similarity">
    <text evidence="2">Belongs to the HAT1 family.</text>
</comment>
<dbReference type="InterPro" id="IPR037113">
    <property type="entry name" value="Hat1_N_sf"/>
</dbReference>
<evidence type="ECO:0000313" key="14">
    <source>
        <dbReference type="Proteomes" id="UP000267251"/>
    </source>
</evidence>
<keyword evidence="14" id="KW-1185">Reference proteome</keyword>
<evidence type="ECO:0000256" key="1">
    <source>
        <dbReference type="ARBA" id="ARBA00004123"/>
    </source>
</evidence>
<feature type="domain" description="N-acetyltransferase" evidence="11">
    <location>
        <begin position="124"/>
        <end position="206"/>
    </location>
</feature>
<feature type="domain" description="Histone acetyl transferase HAT1 N-terminal" evidence="12">
    <location>
        <begin position="2"/>
        <end position="109"/>
    </location>
</feature>
<evidence type="ECO:0000256" key="10">
    <source>
        <dbReference type="ARBA" id="ARBA00048017"/>
    </source>
</evidence>
<reference evidence="14" key="1">
    <citation type="journal article" date="2018" name="Nat. Microbiol.">
        <title>Leveraging single-cell genomics to expand the fungal tree of life.</title>
        <authorList>
            <person name="Ahrendt S.R."/>
            <person name="Quandt C.A."/>
            <person name="Ciobanu D."/>
            <person name="Clum A."/>
            <person name="Salamov A."/>
            <person name="Andreopoulos B."/>
            <person name="Cheng J.F."/>
            <person name="Woyke T."/>
            <person name="Pelin A."/>
            <person name="Henrissat B."/>
            <person name="Reynolds N.K."/>
            <person name="Benny G.L."/>
            <person name="Smith M.E."/>
            <person name="James T.Y."/>
            <person name="Grigoriev I.V."/>
        </authorList>
    </citation>
    <scope>NUCLEOTIDE SEQUENCE [LARGE SCALE GENOMIC DNA]</scope>
</reference>
<keyword evidence="9 13" id="KW-0012">Acyltransferase</keyword>
<sequence>IHLARGSLFTYLEVKYKQKKPDLEEEGTIESQLLSHLPKDTTLDAETFQSHLEKEELTFTPPGTLLHTRSYTDEKGNVKTVEYYKASYHDTGLREYFRRLRPFSIFFIEGASYPDEDDDQWEFILAFDVLKDEGEAGKTWGSVGYVNMYPFYRYPDSWRMRISQLLILPHYQGFGQGAYLYDLVMSELRDHREDITEINVEDPNEAFADMRDKRDVAFLAKKQVVQGLEAPLSREKVEKLKEQYKMNRRQLERCLEILLLRPLRSSREERRMKPYRLSVKRRLYRHNREVLRDMETEERVEKLEETYQNVVEDYHRILESLASSDDEEEGEEEEEK</sequence>
<dbReference type="GO" id="GO:0031509">
    <property type="term" value="P:subtelomeric heterochromatin formation"/>
    <property type="evidence" value="ECO:0007669"/>
    <property type="project" value="InterPro"/>
</dbReference>
<dbReference type="InterPro" id="IPR013523">
    <property type="entry name" value="Hist_AcTrfase_HAT1_C"/>
</dbReference>
<evidence type="ECO:0000259" key="11">
    <source>
        <dbReference type="Pfam" id="PF00583"/>
    </source>
</evidence>
<evidence type="ECO:0000256" key="9">
    <source>
        <dbReference type="ARBA" id="ARBA00023315"/>
    </source>
</evidence>
<keyword evidence="6" id="KW-0227">DNA damage</keyword>
<evidence type="ECO:0000256" key="8">
    <source>
        <dbReference type="ARBA" id="ARBA00023242"/>
    </source>
</evidence>
<dbReference type="Gene3D" id="1.10.10.390">
    <property type="match status" value="1"/>
</dbReference>
<evidence type="ECO:0000259" key="12">
    <source>
        <dbReference type="Pfam" id="PF10394"/>
    </source>
</evidence>
<name>A0A4P9Y091_9FUNG</name>
<dbReference type="InterPro" id="IPR019467">
    <property type="entry name" value="Hat1_N"/>
</dbReference>
<dbReference type="EC" id="2.3.1.48" evidence="3"/>
<evidence type="ECO:0000256" key="4">
    <source>
        <dbReference type="ARBA" id="ARBA00021268"/>
    </source>
</evidence>
<dbReference type="Pfam" id="PF21184">
    <property type="entry name" value="HAT1_C_fung"/>
    <property type="match status" value="1"/>
</dbReference>